<protein>
    <submittedName>
        <fullName evidence="1">Uncharacterized protein</fullName>
    </submittedName>
</protein>
<gene>
    <name evidence="1" type="ORF">OCBIM_22004527mg</name>
</gene>
<name>A0A0L8IFX1_OCTBM</name>
<evidence type="ECO:0000313" key="1">
    <source>
        <dbReference type="EMBL" id="KOG00392.1"/>
    </source>
</evidence>
<sequence>MLVNTQKKSMKNSVHVHTGTRKYIWNSFKNTTYLEHLNSVPAMLILADN</sequence>
<dbReference type="EMBL" id="KQ415805">
    <property type="protein sequence ID" value="KOG00392.1"/>
    <property type="molecule type" value="Genomic_DNA"/>
</dbReference>
<organism evidence="1">
    <name type="scientific">Octopus bimaculoides</name>
    <name type="common">California two-spotted octopus</name>
    <dbReference type="NCBI Taxonomy" id="37653"/>
    <lineage>
        <taxon>Eukaryota</taxon>
        <taxon>Metazoa</taxon>
        <taxon>Spiralia</taxon>
        <taxon>Lophotrochozoa</taxon>
        <taxon>Mollusca</taxon>
        <taxon>Cephalopoda</taxon>
        <taxon>Coleoidea</taxon>
        <taxon>Octopodiformes</taxon>
        <taxon>Octopoda</taxon>
        <taxon>Incirrata</taxon>
        <taxon>Octopodidae</taxon>
        <taxon>Octopus</taxon>
    </lineage>
</organism>
<accession>A0A0L8IFX1</accession>
<dbReference type="AlphaFoldDB" id="A0A0L8IFX1"/>
<proteinExistence type="predicted"/>
<reference evidence="1" key="1">
    <citation type="submission" date="2015-07" db="EMBL/GenBank/DDBJ databases">
        <title>MeaNS - Measles Nucleotide Surveillance Program.</title>
        <authorList>
            <person name="Tran T."/>
            <person name="Druce J."/>
        </authorList>
    </citation>
    <scope>NUCLEOTIDE SEQUENCE</scope>
    <source>
        <strain evidence="1">UCB-OBI-ISO-001</strain>
        <tissue evidence="1">Gonad</tissue>
    </source>
</reference>